<dbReference type="EMBL" id="KN831968">
    <property type="protein sequence ID" value="KIO05148.1"/>
    <property type="molecule type" value="Genomic_DNA"/>
</dbReference>
<evidence type="ECO:0000259" key="2">
    <source>
        <dbReference type="Pfam" id="PF01926"/>
    </source>
</evidence>
<dbReference type="SUPFAM" id="SSF52540">
    <property type="entry name" value="P-loop containing nucleoside triphosphate hydrolases"/>
    <property type="match status" value="1"/>
</dbReference>
<accession>A0A0C3J7X4</accession>
<dbReference type="Pfam" id="PF01926">
    <property type="entry name" value="MMR_HSR1"/>
    <property type="match status" value="1"/>
</dbReference>
<dbReference type="STRING" id="870435.A0A0C3J7X4"/>
<dbReference type="Gene3D" id="3.40.50.300">
    <property type="entry name" value="P-loop containing nucleotide triphosphate hydrolases"/>
    <property type="match status" value="1"/>
</dbReference>
<dbReference type="AlphaFoldDB" id="A0A0C3J7X4"/>
<dbReference type="InParanoid" id="A0A0C3J7X4"/>
<reference evidence="3 4" key="1">
    <citation type="submission" date="2014-04" db="EMBL/GenBank/DDBJ databases">
        <authorList>
            <consortium name="DOE Joint Genome Institute"/>
            <person name="Kuo A."/>
            <person name="Kohler A."/>
            <person name="Costa M.D."/>
            <person name="Nagy L.G."/>
            <person name="Floudas D."/>
            <person name="Copeland A."/>
            <person name="Barry K.W."/>
            <person name="Cichocki N."/>
            <person name="Veneault-Fourrey C."/>
            <person name="LaButti K."/>
            <person name="Lindquist E.A."/>
            <person name="Lipzen A."/>
            <person name="Lundell T."/>
            <person name="Morin E."/>
            <person name="Murat C."/>
            <person name="Sun H."/>
            <person name="Tunlid A."/>
            <person name="Henrissat B."/>
            <person name="Grigoriev I.V."/>
            <person name="Hibbett D.S."/>
            <person name="Martin F."/>
            <person name="Nordberg H.P."/>
            <person name="Cantor M.N."/>
            <person name="Hua S.X."/>
        </authorList>
    </citation>
    <scope>NUCLEOTIDE SEQUENCE [LARGE SCALE GENOMIC DNA]</scope>
    <source>
        <strain evidence="3 4">Marx 270</strain>
    </source>
</reference>
<keyword evidence="4" id="KW-1185">Reference proteome</keyword>
<dbReference type="HOGENOM" id="CLU_018003_2_1_1"/>
<dbReference type="Proteomes" id="UP000054217">
    <property type="component" value="Unassembled WGS sequence"/>
</dbReference>
<feature type="non-terminal residue" evidence="3">
    <location>
        <position position="1"/>
    </location>
</feature>
<sequence>SVMGLTGSGKSTFINCASESDLVVGMGLESCTVDVQSSKPFYLDERMVTLIDTPGFDDTNRKEREIIAHISAYLANTYEQGVKLTGVIYMHRISDPRMTGTSMRNFRCFRELCGKDAFKNIVIVTNMWRDDELEVCNKRESELAADDKFYKAVLEGGGKMVRHDGTAASAKAIVRQLINKGNVTLAGQREIVDEHKEFSGTSAGKELTRALKEQAEEYDTELRELHASLEASTHDKDQEKRRVAQDDLESKREEIEKIKSRIENIEQTFRTEKARLLTIIADMEAE</sequence>
<evidence type="ECO:0000313" key="4">
    <source>
        <dbReference type="Proteomes" id="UP000054217"/>
    </source>
</evidence>
<dbReference type="CDD" id="cd00882">
    <property type="entry name" value="Ras_like_GTPase"/>
    <property type="match status" value="1"/>
</dbReference>
<dbReference type="InterPro" id="IPR006073">
    <property type="entry name" value="GTP-bd"/>
</dbReference>
<dbReference type="InterPro" id="IPR027417">
    <property type="entry name" value="P-loop_NTPase"/>
</dbReference>
<evidence type="ECO:0000313" key="3">
    <source>
        <dbReference type="EMBL" id="KIO05148.1"/>
    </source>
</evidence>
<name>A0A0C3J7X4_PISTI</name>
<proteinExistence type="predicted"/>
<dbReference type="GO" id="GO:0005525">
    <property type="term" value="F:GTP binding"/>
    <property type="evidence" value="ECO:0007669"/>
    <property type="project" value="InterPro"/>
</dbReference>
<feature type="non-terminal residue" evidence="3">
    <location>
        <position position="286"/>
    </location>
</feature>
<organism evidence="3 4">
    <name type="scientific">Pisolithus tinctorius Marx 270</name>
    <dbReference type="NCBI Taxonomy" id="870435"/>
    <lineage>
        <taxon>Eukaryota</taxon>
        <taxon>Fungi</taxon>
        <taxon>Dikarya</taxon>
        <taxon>Basidiomycota</taxon>
        <taxon>Agaricomycotina</taxon>
        <taxon>Agaricomycetes</taxon>
        <taxon>Agaricomycetidae</taxon>
        <taxon>Boletales</taxon>
        <taxon>Sclerodermatineae</taxon>
        <taxon>Pisolithaceae</taxon>
        <taxon>Pisolithus</taxon>
    </lineage>
</organism>
<feature type="domain" description="G" evidence="2">
    <location>
        <begin position="2"/>
        <end position="70"/>
    </location>
</feature>
<dbReference type="OrthoDB" id="8954335at2759"/>
<protein>
    <recommendedName>
        <fullName evidence="2">G domain-containing protein</fullName>
    </recommendedName>
</protein>
<feature type="region of interest" description="Disordered" evidence="1">
    <location>
        <begin position="230"/>
        <end position="250"/>
    </location>
</feature>
<gene>
    <name evidence="3" type="ORF">M404DRAFT_82686</name>
</gene>
<evidence type="ECO:0000256" key="1">
    <source>
        <dbReference type="SAM" id="MobiDB-lite"/>
    </source>
</evidence>
<reference evidence="4" key="2">
    <citation type="submission" date="2015-01" db="EMBL/GenBank/DDBJ databases">
        <title>Evolutionary Origins and Diversification of the Mycorrhizal Mutualists.</title>
        <authorList>
            <consortium name="DOE Joint Genome Institute"/>
            <consortium name="Mycorrhizal Genomics Consortium"/>
            <person name="Kohler A."/>
            <person name="Kuo A."/>
            <person name="Nagy L.G."/>
            <person name="Floudas D."/>
            <person name="Copeland A."/>
            <person name="Barry K.W."/>
            <person name="Cichocki N."/>
            <person name="Veneault-Fourrey C."/>
            <person name="LaButti K."/>
            <person name="Lindquist E.A."/>
            <person name="Lipzen A."/>
            <person name="Lundell T."/>
            <person name="Morin E."/>
            <person name="Murat C."/>
            <person name="Riley R."/>
            <person name="Ohm R."/>
            <person name="Sun H."/>
            <person name="Tunlid A."/>
            <person name="Henrissat B."/>
            <person name="Grigoriev I.V."/>
            <person name="Hibbett D.S."/>
            <person name="Martin F."/>
        </authorList>
    </citation>
    <scope>NUCLEOTIDE SEQUENCE [LARGE SCALE GENOMIC DNA]</scope>
    <source>
        <strain evidence="4">Marx 270</strain>
    </source>
</reference>